<feature type="compositionally biased region" description="Low complexity" evidence="1">
    <location>
        <begin position="13"/>
        <end position="48"/>
    </location>
</feature>
<evidence type="ECO:0000256" key="1">
    <source>
        <dbReference type="SAM" id="MobiDB-lite"/>
    </source>
</evidence>
<proteinExistence type="predicted"/>
<evidence type="ECO:0000313" key="3">
    <source>
        <dbReference type="Proteomes" id="UP001056384"/>
    </source>
</evidence>
<dbReference type="AlphaFoldDB" id="A0A9Q9B0X0"/>
<dbReference type="EMBL" id="CP099425">
    <property type="protein sequence ID" value="USW56140.1"/>
    <property type="molecule type" value="Genomic_DNA"/>
</dbReference>
<protein>
    <submittedName>
        <fullName evidence="2">Uncharacterized protein</fullName>
    </submittedName>
</protein>
<gene>
    <name evidence="2" type="ORF">Slin15195_G094590</name>
</gene>
<reference evidence="2" key="1">
    <citation type="submission" date="2022-06" db="EMBL/GenBank/DDBJ databases">
        <title>Complete genome sequences of two strains of the flax pathogen Septoria linicola.</title>
        <authorList>
            <person name="Lapalu N."/>
            <person name="Simon A."/>
            <person name="Demenou B."/>
            <person name="Paumier D."/>
            <person name="Guillot M.-P."/>
            <person name="Gout L."/>
            <person name="Valade R."/>
        </authorList>
    </citation>
    <scope>NUCLEOTIDE SEQUENCE</scope>
    <source>
        <strain evidence="2">SE15195</strain>
    </source>
</reference>
<organism evidence="2 3">
    <name type="scientific">Septoria linicola</name>
    <dbReference type="NCBI Taxonomy" id="215465"/>
    <lineage>
        <taxon>Eukaryota</taxon>
        <taxon>Fungi</taxon>
        <taxon>Dikarya</taxon>
        <taxon>Ascomycota</taxon>
        <taxon>Pezizomycotina</taxon>
        <taxon>Dothideomycetes</taxon>
        <taxon>Dothideomycetidae</taxon>
        <taxon>Mycosphaerellales</taxon>
        <taxon>Mycosphaerellaceae</taxon>
        <taxon>Septoria</taxon>
    </lineage>
</organism>
<keyword evidence="3" id="KW-1185">Reference proteome</keyword>
<name>A0A9Q9B0X0_9PEZI</name>
<accession>A0A9Q9B0X0</accession>
<evidence type="ECO:0000313" key="2">
    <source>
        <dbReference type="EMBL" id="USW56140.1"/>
    </source>
</evidence>
<dbReference type="Proteomes" id="UP001056384">
    <property type="component" value="Chromosome 8"/>
</dbReference>
<feature type="region of interest" description="Disordered" evidence="1">
    <location>
        <begin position="1"/>
        <end position="98"/>
    </location>
</feature>
<sequence length="169" mass="17901">MSSSMPIPARKQPAAIAEAAGSASSSSPSSSYGSSRRTPSLSSRSPAAWKGKSKVPITPQNNSSSSSSGMLATSPPPSSLSGSISRRRPSLMGTSLSKSEYTVINLGHEDGPPRLVTCVKSSQGFDWNQELFLPSYVASEYADEDLEHRPDPVEDIVLTDEEAEALMPR</sequence>